<dbReference type="Proteomes" id="UP000187891">
    <property type="component" value="Unassembled WGS sequence"/>
</dbReference>
<dbReference type="CDD" id="cd09278">
    <property type="entry name" value="RNase_HI_prokaryote_like"/>
    <property type="match status" value="1"/>
</dbReference>
<evidence type="ECO:0000259" key="11">
    <source>
        <dbReference type="PROSITE" id="PS50879"/>
    </source>
</evidence>
<dbReference type="PROSITE" id="PS50879">
    <property type="entry name" value="RNASE_H_1"/>
    <property type="match status" value="1"/>
</dbReference>
<evidence type="ECO:0000256" key="1">
    <source>
        <dbReference type="ARBA" id="ARBA00000077"/>
    </source>
</evidence>
<gene>
    <name evidence="13" type="primary">rnhA_1</name>
    <name evidence="12" type="ORF">CPJ18_17630</name>
    <name evidence="13" type="ORF">DSM25559_0951</name>
</gene>
<evidence type="ECO:0000313" key="12">
    <source>
        <dbReference type="EMBL" id="POO50201.1"/>
    </source>
</evidence>
<dbReference type="Gene3D" id="3.30.420.10">
    <property type="entry name" value="Ribonuclease H-like superfamily/Ribonuclease H"/>
    <property type="match status" value="1"/>
</dbReference>
<reference evidence="12 15" key="3">
    <citation type="journal article" date="2018" name="Syst. Appl. Microbiol.">
        <title>Agrobacterium rosae sp. nov., isolated from galls on different agricultural crops.</title>
        <authorList>
            <person name="Kuzmanovic N."/>
            <person name="Pulawska J."/>
            <person name="Smalla K."/>
            <person name="Nesme X."/>
        </authorList>
    </citation>
    <scope>NUCLEOTIDE SEQUENCE [LARGE SCALE GENOMIC DNA]</scope>
    <source>
        <strain evidence="12 15">NCPPB 1650</strain>
    </source>
</reference>
<dbReference type="GO" id="GO:0043137">
    <property type="term" value="P:DNA replication, removal of RNA primer"/>
    <property type="evidence" value="ECO:0007669"/>
    <property type="project" value="TreeGrafter"/>
</dbReference>
<evidence type="ECO:0000313" key="13">
    <source>
        <dbReference type="EMBL" id="SCX10670.1"/>
    </source>
</evidence>
<dbReference type="Pfam" id="PF00075">
    <property type="entry name" value="RNase_H"/>
    <property type="match status" value="1"/>
</dbReference>
<feature type="domain" description="RNase H type-1" evidence="11">
    <location>
        <begin position="26"/>
        <end position="178"/>
    </location>
</feature>
<accession>A0A1R3TDM1</accession>
<name>A0A1R3TDM1_9HYPH</name>
<dbReference type="RefSeq" id="WP_083731408.1">
    <property type="nucleotide sequence ID" value="NZ_JAFJZW010000001.1"/>
</dbReference>
<comment type="cofactor">
    <cofactor evidence="2">
        <name>Mg(2+)</name>
        <dbReference type="ChEBI" id="CHEBI:18420"/>
    </cofactor>
</comment>
<dbReference type="GO" id="GO:0046872">
    <property type="term" value="F:metal ion binding"/>
    <property type="evidence" value="ECO:0007669"/>
    <property type="project" value="UniProtKB-KW"/>
</dbReference>
<keyword evidence="9 13" id="KW-0378">Hydrolase</keyword>
<proteinExistence type="inferred from homology"/>
<dbReference type="GO" id="GO:0004523">
    <property type="term" value="F:RNA-DNA hybrid ribonuclease activity"/>
    <property type="evidence" value="ECO:0007669"/>
    <property type="project" value="UniProtKB-EC"/>
</dbReference>
<dbReference type="SUPFAM" id="SSF53098">
    <property type="entry name" value="Ribonuclease H-like"/>
    <property type="match status" value="1"/>
</dbReference>
<dbReference type="EMBL" id="NXEJ01000008">
    <property type="protein sequence ID" value="POO50201.1"/>
    <property type="molecule type" value="Genomic_DNA"/>
</dbReference>
<dbReference type="InterPro" id="IPR036397">
    <property type="entry name" value="RNaseH_sf"/>
</dbReference>
<keyword evidence="10" id="KW-0460">Magnesium</keyword>
<comment type="catalytic activity">
    <reaction evidence="1">
        <text>Endonucleolytic cleavage to 5'-phosphomonoester.</text>
        <dbReference type="EC" id="3.1.26.4"/>
    </reaction>
</comment>
<dbReference type="Proteomes" id="UP000237447">
    <property type="component" value="Unassembled WGS sequence"/>
</dbReference>
<keyword evidence="6" id="KW-0540">Nuclease</keyword>
<evidence type="ECO:0000313" key="15">
    <source>
        <dbReference type="Proteomes" id="UP000237447"/>
    </source>
</evidence>
<dbReference type="STRING" id="1907666.DSM25559_0951"/>
<evidence type="ECO:0000256" key="2">
    <source>
        <dbReference type="ARBA" id="ARBA00001946"/>
    </source>
</evidence>
<evidence type="ECO:0000256" key="3">
    <source>
        <dbReference type="ARBA" id="ARBA00005300"/>
    </source>
</evidence>
<dbReference type="InterPro" id="IPR002156">
    <property type="entry name" value="RNaseH_domain"/>
</dbReference>
<dbReference type="PANTHER" id="PTHR10642">
    <property type="entry name" value="RIBONUCLEASE H1"/>
    <property type="match status" value="1"/>
</dbReference>
<protein>
    <recommendedName>
        <fullName evidence="5">ribonuclease H</fullName>
        <ecNumber evidence="5">3.1.26.4</ecNumber>
    </recommendedName>
</protein>
<sequence length="179" mass="19883">MNLRVVNLATEIPDLDEARQQALNPEPGRMDIYVDGSYDAGSGKGGWAFVAMSAEETLATGSGRFDGATNNALELVAALEAAKWASDQAKSYAITIWSDSAYVVEGSNYWLPIWKNNGWRRYNPNPRARNRGIPDQDLWKLLDRQLLENKLLTIAWCKGHQGNIGNELADQLAAAVYRR</sequence>
<comment type="similarity">
    <text evidence="3">Belongs to the RNase H family.</text>
</comment>
<dbReference type="GO" id="GO:0003676">
    <property type="term" value="F:nucleic acid binding"/>
    <property type="evidence" value="ECO:0007669"/>
    <property type="project" value="InterPro"/>
</dbReference>
<dbReference type="EC" id="3.1.26.4" evidence="5"/>
<evidence type="ECO:0000256" key="5">
    <source>
        <dbReference type="ARBA" id="ARBA00012180"/>
    </source>
</evidence>
<dbReference type="AlphaFoldDB" id="A0A1R3TDM1"/>
<evidence type="ECO:0000256" key="9">
    <source>
        <dbReference type="ARBA" id="ARBA00022801"/>
    </source>
</evidence>
<evidence type="ECO:0000256" key="4">
    <source>
        <dbReference type="ARBA" id="ARBA00011245"/>
    </source>
</evidence>
<keyword evidence="8" id="KW-0255">Endonuclease</keyword>
<evidence type="ECO:0000256" key="7">
    <source>
        <dbReference type="ARBA" id="ARBA00022723"/>
    </source>
</evidence>
<dbReference type="PANTHER" id="PTHR10642:SF26">
    <property type="entry name" value="RIBONUCLEASE H1"/>
    <property type="match status" value="1"/>
</dbReference>
<evidence type="ECO:0000313" key="14">
    <source>
        <dbReference type="Proteomes" id="UP000187891"/>
    </source>
</evidence>
<dbReference type="InterPro" id="IPR022892">
    <property type="entry name" value="RNaseHI"/>
</dbReference>
<organism evidence="13 14">
    <name type="scientific">Agrobacterium rosae</name>
    <dbReference type="NCBI Taxonomy" id="1972867"/>
    <lineage>
        <taxon>Bacteria</taxon>
        <taxon>Pseudomonadati</taxon>
        <taxon>Pseudomonadota</taxon>
        <taxon>Alphaproteobacteria</taxon>
        <taxon>Hyphomicrobiales</taxon>
        <taxon>Rhizobiaceae</taxon>
        <taxon>Rhizobium/Agrobacterium group</taxon>
        <taxon>Agrobacterium</taxon>
    </lineage>
</organism>
<evidence type="ECO:0000256" key="6">
    <source>
        <dbReference type="ARBA" id="ARBA00022722"/>
    </source>
</evidence>
<dbReference type="EMBL" id="FMUE01000002">
    <property type="protein sequence ID" value="SCX10670.1"/>
    <property type="molecule type" value="Genomic_DNA"/>
</dbReference>
<dbReference type="InterPro" id="IPR050092">
    <property type="entry name" value="RNase_H"/>
</dbReference>
<evidence type="ECO:0000256" key="8">
    <source>
        <dbReference type="ARBA" id="ARBA00022759"/>
    </source>
</evidence>
<reference evidence="13" key="2">
    <citation type="submission" date="2016-10" db="EMBL/GenBank/DDBJ databases">
        <authorList>
            <person name="de Groot N.N."/>
        </authorList>
    </citation>
    <scope>NUCLEOTIDE SEQUENCE [LARGE SCALE GENOMIC DNA]</scope>
    <source>
        <strain evidence="13">DSM25559</strain>
    </source>
</reference>
<keyword evidence="7" id="KW-0479">Metal-binding</keyword>
<comment type="subunit">
    <text evidence="4">Monomer.</text>
</comment>
<reference evidence="14" key="1">
    <citation type="submission" date="2016-10" db="EMBL/GenBank/DDBJ databases">
        <authorList>
            <person name="Wibberg D."/>
        </authorList>
    </citation>
    <scope>NUCLEOTIDE SEQUENCE [LARGE SCALE GENOMIC DNA]</scope>
</reference>
<evidence type="ECO:0000256" key="10">
    <source>
        <dbReference type="ARBA" id="ARBA00022842"/>
    </source>
</evidence>
<accession>A0A2S4E9L4</accession>
<dbReference type="InterPro" id="IPR012337">
    <property type="entry name" value="RNaseH-like_sf"/>
</dbReference>